<keyword evidence="3" id="KW-1185">Reference proteome</keyword>
<accession>A0A178IIC4</accession>
<evidence type="ECO:0000259" key="1">
    <source>
        <dbReference type="Pfam" id="PF01548"/>
    </source>
</evidence>
<proteinExistence type="predicted"/>
<dbReference type="RefSeq" id="WP_068770471.1">
    <property type="nucleotide sequence ID" value="NZ_CP109796.1"/>
</dbReference>
<evidence type="ECO:0000313" key="2">
    <source>
        <dbReference type="EMBL" id="OAM89692.1"/>
    </source>
</evidence>
<dbReference type="GO" id="GO:0006313">
    <property type="term" value="P:DNA transposition"/>
    <property type="evidence" value="ECO:0007669"/>
    <property type="project" value="InterPro"/>
</dbReference>
<sequence length="139" mass="15072">MSYYTGIDYHKHYSVACTVDGQGRIIREARINANAPEAFEAYVKALGAPCKVVMEACWNWGALYDLLEGIEGVEDVALSNPAKNRIIAESMNKNDKVDAHALATLLRGNFISRVHVPARPCARGKICCASASGSRGCAR</sequence>
<gene>
    <name evidence="2" type="ORF">AW736_11975</name>
</gene>
<dbReference type="Pfam" id="PF01548">
    <property type="entry name" value="DEDD_Tnp_IS110"/>
    <property type="match status" value="1"/>
</dbReference>
<feature type="domain" description="Transposase IS110-like N-terminal" evidence="1">
    <location>
        <begin position="6"/>
        <end position="109"/>
    </location>
</feature>
<dbReference type="STRING" id="1184151.AW736_11975"/>
<dbReference type="Proteomes" id="UP000078486">
    <property type="component" value="Unassembled WGS sequence"/>
</dbReference>
<reference evidence="2 3" key="1">
    <citation type="submission" date="2016-01" db="EMBL/GenBank/DDBJ databases">
        <title>High potential of lignocellulose degradation of a new Verrucomicrobia species.</title>
        <authorList>
            <person name="Wang Y."/>
            <person name="Shi Y."/>
            <person name="Qiu Z."/>
            <person name="Liu S."/>
            <person name="Yang H."/>
        </authorList>
    </citation>
    <scope>NUCLEOTIDE SEQUENCE [LARGE SCALE GENOMIC DNA]</scope>
    <source>
        <strain evidence="2 3">TSB47</strain>
    </source>
</reference>
<dbReference type="GO" id="GO:0004803">
    <property type="term" value="F:transposase activity"/>
    <property type="evidence" value="ECO:0007669"/>
    <property type="project" value="InterPro"/>
</dbReference>
<dbReference type="OrthoDB" id="273556at2"/>
<protein>
    <recommendedName>
        <fullName evidence="1">Transposase IS110-like N-terminal domain-containing protein</fullName>
    </recommendedName>
</protein>
<dbReference type="AlphaFoldDB" id="A0A178IIC4"/>
<name>A0A178IIC4_9BACT</name>
<evidence type="ECO:0000313" key="3">
    <source>
        <dbReference type="Proteomes" id="UP000078486"/>
    </source>
</evidence>
<dbReference type="InterPro" id="IPR002525">
    <property type="entry name" value="Transp_IS110-like_N"/>
</dbReference>
<dbReference type="EMBL" id="LRRQ01000081">
    <property type="protein sequence ID" value="OAM89692.1"/>
    <property type="molecule type" value="Genomic_DNA"/>
</dbReference>
<comment type="caution">
    <text evidence="2">The sequence shown here is derived from an EMBL/GenBank/DDBJ whole genome shotgun (WGS) entry which is preliminary data.</text>
</comment>
<dbReference type="GO" id="GO:0003677">
    <property type="term" value="F:DNA binding"/>
    <property type="evidence" value="ECO:0007669"/>
    <property type="project" value="InterPro"/>
</dbReference>
<organism evidence="2 3">
    <name type="scientific">Termitidicoccus mucosus</name>
    <dbReference type="NCBI Taxonomy" id="1184151"/>
    <lineage>
        <taxon>Bacteria</taxon>
        <taxon>Pseudomonadati</taxon>
        <taxon>Verrucomicrobiota</taxon>
        <taxon>Opitutia</taxon>
        <taxon>Opitutales</taxon>
        <taxon>Opitutaceae</taxon>
        <taxon>Termitidicoccus</taxon>
    </lineage>
</organism>